<protein>
    <submittedName>
        <fullName evidence="2">PQQ-binding-like beta-propeller repeat protein</fullName>
    </submittedName>
</protein>
<dbReference type="PROSITE" id="PS51257">
    <property type="entry name" value="PROKAR_LIPOPROTEIN"/>
    <property type="match status" value="1"/>
</dbReference>
<feature type="signal peptide" evidence="1">
    <location>
        <begin position="1"/>
        <end position="20"/>
    </location>
</feature>
<dbReference type="AlphaFoldDB" id="A0A939LUA2"/>
<dbReference type="SUPFAM" id="SSF50998">
    <property type="entry name" value="Quinoprotein alcohol dehydrogenase-like"/>
    <property type="match status" value="1"/>
</dbReference>
<evidence type="ECO:0000313" key="2">
    <source>
        <dbReference type="EMBL" id="MBO1804507.1"/>
    </source>
</evidence>
<dbReference type="Proteomes" id="UP000664398">
    <property type="component" value="Unassembled WGS sequence"/>
</dbReference>
<reference evidence="2" key="1">
    <citation type="submission" date="2021-03" db="EMBL/GenBank/DDBJ databases">
        <title>Leucobacter chromiisoli sp. nov., isolated from chromium-containing soil of chemical plant.</title>
        <authorList>
            <person name="Xu Z."/>
        </authorList>
    </citation>
    <scope>NUCLEOTIDE SEQUENCE</scope>
    <source>
        <strain evidence="2">A2</strain>
    </source>
</reference>
<keyword evidence="3" id="KW-1185">Reference proteome</keyword>
<organism evidence="2 3">
    <name type="scientific">Leucobacter ruminantium</name>
    <dbReference type="NCBI Taxonomy" id="1289170"/>
    <lineage>
        <taxon>Bacteria</taxon>
        <taxon>Bacillati</taxon>
        <taxon>Actinomycetota</taxon>
        <taxon>Actinomycetes</taxon>
        <taxon>Micrococcales</taxon>
        <taxon>Microbacteriaceae</taxon>
        <taxon>Leucobacter</taxon>
    </lineage>
</organism>
<keyword evidence="1" id="KW-0732">Signal</keyword>
<accession>A0A939LUA2</accession>
<gene>
    <name evidence="2" type="ORF">J4H91_04135</name>
</gene>
<evidence type="ECO:0000313" key="3">
    <source>
        <dbReference type="Proteomes" id="UP000664398"/>
    </source>
</evidence>
<dbReference type="InterPro" id="IPR011047">
    <property type="entry name" value="Quinoprotein_ADH-like_sf"/>
</dbReference>
<dbReference type="EMBL" id="JAGDYL010000005">
    <property type="protein sequence ID" value="MBO1804507.1"/>
    <property type="molecule type" value="Genomic_DNA"/>
</dbReference>
<name>A0A939LUA2_9MICO</name>
<proteinExistence type="predicted"/>
<dbReference type="Gene3D" id="2.130.10.10">
    <property type="entry name" value="YVTN repeat-like/Quinoprotein amine dehydrogenase"/>
    <property type="match status" value="1"/>
</dbReference>
<dbReference type="RefSeq" id="WP_208044987.1">
    <property type="nucleotide sequence ID" value="NZ_JAGDYL010000005.1"/>
</dbReference>
<dbReference type="InterPro" id="IPR015943">
    <property type="entry name" value="WD40/YVTN_repeat-like_dom_sf"/>
</dbReference>
<sequence>MRRPQLTLTALCLVIGVGVAGCSGAPGESDASAAAAASATRTLEPAANDLNLPADYEDRAVMATDWHLPPEEMDGVFVGERLIGEEQDGTIDVVAVDASGAILWELEGPPAVLCSGTLIHTTRTAEGQAIVVVTDVEEDALATPTLTAYDITSGEPVWGPVDIPGFRRGPGLVYEDAQHLDQGTAVAKVALDSATGDVIARGSELSDRHIVGEASGTLITVTNTALEGSVLEDDGPSSTVWSIPLAERRWNAEDIANRSHPDDLGDEYVAIPSGQGVADIIRIDTGEAVLTGAQQVSYDPQSGALVAATGNRVFGVHPGEEPWSYEADEDVLLMGAGDGLGYAQGAGDLIALDLRTGEPKTPRFVAGADRADAPLIPRSVSSTGAAVVEDLETRYFVAAPSA</sequence>
<feature type="chain" id="PRO_5039351002" evidence="1">
    <location>
        <begin position="21"/>
        <end position="402"/>
    </location>
</feature>
<comment type="caution">
    <text evidence="2">The sequence shown here is derived from an EMBL/GenBank/DDBJ whole genome shotgun (WGS) entry which is preliminary data.</text>
</comment>
<evidence type="ECO:0000256" key="1">
    <source>
        <dbReference type="SAM" id="SignalP"/>
    </source>
</evidence>